<proteinExistence type="predicted"/>
<evidence type="ECO:0000256" key="1">
    <source>
        <dbReference type="SAM" id="MobiDB-lite"/>
    </source>
</evidence>
<keyword evidence="2" id="KW-0812">Transmembrane</keyword>
<keyword evidence="4" id="KW-1185">Reference proteome</keyword>
<name>A0ABS9Y881_9ACTN</name>
<gene>
    <name evidence="3" type="ORF">MQP27_16505</name>
</gene>
<evidence type="ECO:0000313" key="3">
    <source>
        <dbReference type="EMBL" id="MCI3272710.1"/>
    </source>
</evidence>
<feature type="compositionally biased region" description="Basic and acidic residues" evidence="1">
    <location>
        <begin position="68"/>
        <end position="81"/>
    </location>
</feature>
<keyword evidence="2" id="KW-1133">Transmembrane helix</keyword>
<feature type="transmembrane region" description="Helical" evidence="2">
    <location>
        <begin position="127"/>
        <end position="149"/>
    </location>
</feature>
<evidence type="ECO:0000313" key="4">
    <source>
        <dbReference type="Proteomes" id="UP001165269"/>
    </source>
</evidence>
<feature type="compositionally biased region" description="Low complexity" evidence="1">
    <location>
        <begin position="106"/>
        <end position="124"/>
    </location>
</feature>
<reference evidence="3" key="1">
    <citation type="submission" date="2022-03" db="EMBL/GenBank/DDBJ databases">
        <title>Streptomyces 7R015 and 7R016 isolated from Barleria lupulina in Thailand.</title>
        <authorList>
            <person name="Kanchanasin P."/>
            <person name="Phongsopitanun W."/>
            <person name="Tanasupawat S."/>
        </authorList>
    </citation>
    <scope>NUCLEOTIDE SEQUENCE</scope>
    <source>
        <strain evidence="3">7R015</strain>
    </source>
</reference>
<dbReference type="RefSeq" id="WP_242765935.1">
    <property type="nucleotide sequence ID" value="NZ_JALDAY010000005.1"/>
</dbReference>
<accession>A0ABS9Y881</accession>
<feature type="region of interest" description="Disordered" evidence="1">
    <location>
        <begin position="57"/>
        <end position="124"/>
    </location>
</feature>
<dbReference type="Proteomes" id="UP001165269">
    <property type="component" value="Unassembled WGS sequence"/>
</dbReference>
<dbReference type="EMBL" id="JALDAY010000005">
    <property type="protein sequence ID" value="MCI3272710.1"/>
    <property type="molecule type" value="Genomic_DNA"/>
</dbReference>
<evidence type="ECO:0008006" key="5">
    <source>
        <dbReference type="Google" id="ProtNLM"/>
    </source>
</evidence>
<protein>
    <recommendedName>
        <fullName evidence="5">Gram-positive cocci surface proteins LPxTG domain-containing protein</fullName>
    </recommendedName>
</protein>
<keyword evidence="2" id="KW-0472">Membrane</keyword>
<organism evidence="3 4">
    <name type="scientific">Streptomyces cylindrosporus</name>
    <dbReference type="NCBI Taxonomy" id="2927583"/>
    <lineage>
        <taxon>Bacteria</taxon>
        <taxon>Bacillati</taxon>
        <taxon>Actinomycetota</taxon>
        <taxon>Actinomycetes</taxon>
        <taxon>Kitasatosporales</taxon>
        <taxon>Streptomycetaceae</taxon>
        <taxon>Streptomyces</taxon>
    </lineage>
</organism>
<comment type="caution">
    <text evidence="3">The sequence shown here is derived from an EMBL/GenBank/DDBJ whole genome shotgun (WGS) entry which is preliminary data.</text>
</comment>
<sequence length="156" mass="15787">MEFTNAGPAGTSAVKTPGYCKAKGRSYDCGTSELALYEGGRLTYTFQLKIGRRMAHAKGSVTLSTEARPFDPDKTNDKADITLDVTGGGATDSPGSATDGRNAWNGSSSPPDGSSSTGDSLAETGPLALPVAGVAAAATATGAAMLAIARRRRAQS</sequence>
<evidence type="ECO:0000256" key="2">
    <source>
        <dbReference type="SAM" id="Phobius"/>
    </source>
</evidence>